<name>A0ACA9P4S2_9GLOM</name>
<dbReference type="Proteomes" id="UP000789702">
    <property type="component" value="Unassembled WGS sequence"/>
</dbReference>
<evidence type="ECO:0000313" key="1">
    <source>
        <dbReference type="EMBL" id="CAG8684675.1"/>
    </source>
</evidence>
<gene>
    <name evidence="1" type="ORF">DHETER_LOCUS10845</name>
</gene>
<proteinExistence type="predicted"/>
<protein>
    <submittedName>
        <fullName evidence="1">10880_t:CDS:1</fullName>
    </submittedName>
</protein>
<feature type="non-terminal residue" evidence="1">
    <location>
        <position position="90"/>
    </location>
</feature>
<evidence type="ECO:0000313" key="2">
    <source>
        <dbReference type="Proteomes" id="UP000789702"/>
    </source>
</evidence>
<sequence length="90" mass="10722">TNIPTFRLRRSSVRRRYSDFEWIYKALKKRSSGANIPPLPGKVFFNRFSERVIEVRREGFERFLQTVAEHPLLQTESQIISTFIQDSNFN</sequence>
<dbReference type="EMBL" id="CAJVPU010022209">
    <property type="protein sequence ID" value="CAG8684675.1"/>
    <property type="molecule type" value="Genomic_DNA"/>
</dbReference>
<accession>A0ACA9P4S2</accession>
<reference evidence="1" key="1">
    <citation type="submission" date="2021-06" db="EMBL/GenBank/DDBJ databases">
        <authorList>
            <person name="Kallberg Y."/>
            <person name="Tangrot J."/>
            <person name="Rosling A."/>
        </authorList>
    </citation>
    <scope>NUCLEOTIDE SEQUENCE</scope>
    <source>
        <strain evidence="1">IL203A</strain>
    </source>
</reference>
<comment type="caution">
    <text evidence="1">The sequence shown here is derived from an EMBL/GenBank/DDBJ whole genome shotgun (WGS) entry which is preliminary data.</text>
</comment>
<feature type="non-terminal residue" evidence="1">
    <location>
        <position position="1"/>
    </location>
</feature>
<organism evidence="1 2">
    <name type="scientific">Dentiscutata heterogama</name>
    <dbReference type="NCBI Taxonomy" id="1316150"/>
    <lineage>
        <taxon>Eukaryota</taxon>
        <taxon>Fungi</taxon>
        <taxon>Fungi incertae sedis</taxon>
        <taxon>Mucoromycota</taxon>
        <taxon>Glomeromycotina</taxon>
        <taxon>Glomeromycetes</taxon>
        <taxon>Diversisporales</taxon>
        <taxon>Gigasporaceae</taxon>
        <taxon>Dentiscutata</taxon>
    </lineage>
</organism>
<keyword evidence="2" id="KW-1185">Reference proteome</keyword>